<evidence type="ECO:0000313" key="1">
    <source>
        <dbReference type="EMBL" id="AHD03195.1"/>
    </source>
</evidence>
<dbReference type="EMBL" id="CP006773">
    <property type="protein sequence ID" value="AHD03195.1"/>
    <property type="molecule type" value="Genomic_DNA"/>
</dbReference>
<dbReference type="Proteomes" id="UP000018780">
    <property type="component" value="Chromosome"/>
</dbReference>
<evidence type="ECO:0000313" key="2">
    <source>
        <dbReference type="Proteomes" id="UP000018780"/>
    </source>
</evidence>
<sequence length="38" mass="4273">MLAREPQMLAAEEEALLGKVVQAKDLIVPRAQARKRLE</sequence>
<dbReference type="PATRIC" id="fig|999552.6.peg.3256"/>
<reference evidence="1 2" key="1">
    <citation type="submission" date="2013-09" db="EMBL/GenBank/DDBJ databases">
        <authorList>
            <consortium name="DOE Joint Genome Institute"/>
            <person name="Klenk H.-P."/>
            <person name="Huntemann M."/>
            <person name="Han J."/>
            <person name="Chen A."/>
            <person name="Kyrpides N."/>
            <person name="Mavromatis K."/>
            <person name="Markowitz V."/>
            <person name="Palaniappan K."/>
            <person name="Ivanova N."/>
            <person name="Schaumberg A."/>
            <person name="Pati A."/>
            <person name="Liolios K."/>
            <person name="Nordberg H.P."/>
            <person name="Cantor M.N."/>
            <person name="Hua S.X."/>
            <person name="Woyke T."/>
        </authorList>
    </citation>
    <scope>NUCLEOTIDE SEQUENCE [LARGE SCALE GENOMIC DNA]</scope>
    <source>
        <strain evidence="1 2">DSM 14336</strain>
    </source>
</reference>
<accession>V9W0N1</accession>
<name>V9W0N1_9RHOB</name>
<proteinExistence type="predicted"/>
<protein>
    <submittedName>
        <fullName evidence="1">Uncharacterized protein</fullName>
    </submittedName>
</protein>
<dbReference type="KEGG" id="lmd:METH_16305"/>
<gene>
    <name evidence="1" type="ORF">METH_16305</name>
</gene>
<dbReference type="AlphaFoldDB" id="V9W0N1"/>
<organism evidence="1 2">
    <name type="scientific">Leisingera methylohalidivorans DSM 14336</name>
    <dbReference type="NCBI Taxonomy" id="999552"/>
    <lineage>
        <taxon>Bacteria</taxon>
        <taxon>Pseudomonadati</taxon>
        <taxon>Pseudomonadota</taxon>
        <taxon>Alphaproteobacteria</taxon>
        <taxon>Rhodobacterales</taxon>
        <taxon>Roseobacteraceae</taxon>
        <taxon>Leisingera</taxon>
    </lineage>
</organism>
<keyword evidence="2" id="KW-1185">Reference proteome</keyword>
<dbReference type="HOGENOM" id="CLU_3329556_0_0_5"/>